<dbReference type="GO" id="GO:0001006">
    <property type="term" value="F:RNA polymerase III type 3 promoter sequence-specific DNA binding"/>
    <property type="evidence" value="ECO:0007669"/>
    <property type="project" value="TreeGrafter"/>
</dbReference>
<dbReference type="InterPro" id="IPR001005">
    <property type="entry name" value="SANT/Myb"/>
</dbReference>
<feature type="region of interest" description="Disordered" evidence="6">
    <location>
        <begin position="1"/>
        <end position="67"/>
    </location>
</feature>
<feature type="compositionally biased region" description="Low complexity" evidence="6">
    <location>
        <begin position="333"/>
        <end position="361"/>
    </location>
</feature>
<dbReference type="Proteomes" id="UP001230188">
    <property type="component" value="Unassembled WGS sequence"/>
</dbReference>
<organism evidence="9 10">
    <name type="scientific">Chrysophaeum taylorii</name>
    <dbReference type="NCBI Taxonomy" id="2483200"/>
    <lineage>
        <taxon>Eukaryota</taxon>
        <taxon>Sar</taxon>
        <taxon>Stramenopiles</taxon>
        <taxon>Ochrophyta</taxon>
        <taxon>Pelagophyceae</taxon>
        <taxon>Pelagomonadales</taxon>
        <taxon>Pelagomonadaceae</taxon>
        <taxon>Chrysophaeum</taxon>
    </lineage>
</organism>
<evidence type="ECO:0000256" key="6">
    <source>
        <dbReference type="SAM" id="MobiDB-lite"/>
    </source>
</evidence>
<feature type="domain" description="Myb-like" evidence="7">
    <location>
        <begin position="64"/>
        <end position="113"/>
    </location>
</feature>
<dbReference type="FunFam" id="1.10.10.60:FF:000010">
    <property type="entry name" value="Transcriptional activator Myb isoform A"/>
    <property type="match status" value="1"/>
</dbReference>
<dbReference type="PANTHER" id="PTHR46621:SF1">
    <property type="entry name" value="SNRNA-ACTIVATING PROTEIN COMPLEX SUBUNIT 4"/>
    <property type="match status" value="1"/>
</dbReference>
<dbReference type="PROSITE" id="PS50090">
    <property type="entry name" value="MYB_LIKE"/>
    <property type="match status" value="4"/>
</dbReference>
<dbReference type="SUPFAM" id="SSF46689">
    <property type="entry name" value="Homeodomain-like"/>
    <property type="match status" value="3"/>
</dbReference>
<accession>A0AAD7UAD5</accession>
<dbReference type="EMBL" id="JAQMWT010000531">
    <property type="protein sequence ID" value="KAJ8600079.1"/>
    <property type="molecule type" value="Genomic_DNA"/>
</dbReference>
<feature type="compositionally biased region" description="Polar residues" evidence="6">
    <location>
        <begin position="531"/>
        <end position="548"/>
    </location>
</feature>
<sequence length="577" mass="62884">MSMFSAAAAETPPRPLLKRTEVCSPVSGSPRGQDVKRPNLQLSPGGSKSSSSAPRQKSPLINTKRRWSKQEDEKLCAAVKGVGLNDWKTIASVYMKGHELSDAQCMHRWQKFLRPGLVKGSFCEKEDKVMVDCVREGGLKRRWTKQEDEKLCMAVKQVGTHDWKQIAEVHLAGHGRSDVQCLHRWQKVLRAGLVKGAFTEEEDKIIIECMREGGLTWMQIAERIPGRIGKQCRERWTNHLDPNLKKGGWTHEEDTILAEAQQRWGNAWTKIAKLLPGRAENAVKNRWNSAFRRKKSAMFGKAPAEEDTAAIARARLAMDLIDRDEREPSGSEASSTKSRGPSSSSKRSNSGERASSSSPSSDVAMSIAAAPTVATPTVVTDDADETSMMPTDDIRPESENEVLDLFDDFGRSGDIDDGLLSLEDVDDQRPRGIEECDLDVSFDALDVAGVDAVDITSPASLDDPDADSLLDVGQHGPTLSRSPLSNCPEDDLFYAGRTGLTPNGPMQRTPSGMVSGLLSPHDLVGASVSEMLSTTKQHPLQRNISAVSDETVDPDALGRAAISPKTVLEAPPPSGTA</sequence>
<evidence type="ECO:0000256" key="5">
    <source>
        <dbReference type="ARBA" id="ARBA00023242"/>
    </source>
</evidence>
<keyword evidence="3" id="KW-0238">DNA-binding</keyword>
<dbReference type="GO" id="GO:0042796">
    <property type="term" value="P:snRNA transcription by RNA polymerase III"/>
    <property type="evidence" value="ECO:0007669"/>
    <property type="project" value="TreeGrafter"/>
</dbReference>
<feature type="region of interest" description="Disordered" evidence="6">
    <location>
        <begin position="323"/>
        <end position="394"/>
    </location>
</feature>
<dbReference type="InterPro" id="IPR051575">
    <property type="entry name" value="Myb-like_DNA-bd"/>
</dbReference>
<feature type="region of interest" description="Disordered" evidence="6">
    <location>
        <begin position="531"/>
        <end position="577"/>
    </location>
</feature>
<dbReference type="InterPro" id="IPR009057">
    <property type="entry name" value="Homeodomain-like_sf"/>
</dbReference>
<keyword evidence="2" id="KW-0805">Transcription regulation</keyword>
<evidence type="ECO:0000259" key="8">
    <source>
        <dbReference type="PROSITE" id="PS51294"/>
    </source>
</evidence>
<name>A0AAD7UAD5_9STRA</name>
<dbReference type="GO" id="GO:0042795">
    <property type="term" value="P:snRNA transcription by RNA polymerase II"/>
    <property type="evidence" value="ECO:0007669"/>
    <property type="project" value="TreeGrafter"/>
</dbReference>
<evidence type="ECO:0000256" key="3">
    <source>
        <dbReference type="ARBA" id="ARBA00023125"/>
    </source>
</evidence>
<keyword evidence="4" id="KW-0804">Transcription</keyword>
<evidence type="ECO:0000256" key="1">
    <source>
        <dbReference type="ARBA" id="ARBA00022737"/>
    </source>
</evidence>
<evidence type="ECO:0000256" key="4">
    <source>
        <dbReference type="ARBA" id="ARBA00023163"/>
    </source>
</evidence>
<proteinExistence type="predicted"/>
<dbReference type="GO" id="GO:0019185">
    <property type="term" value="C:snRNA-activating protein complex"/>
    <property type="evidence" value="ECO:0007669"/>
    <property type="project" value="TreeGrafter"/>
</dbReference>
<dbReference type="AlphaFoldDB" id="A0AAD7UAD5"/>
<keyword evidence="10" id="KW-1185">Reference proteome</keyword>
<dbReference type="GO" id="GO:0000978">
    <property type="term" value="F:RNA polymerase II cis-regulatory region sequence-specific DNA binding"/>
    <property type="evidence" value="ECO:0007669"/>
    <property type="project" value="TreeGrafter"/>
</dbReference>
<dbReference type="InterPro" id="IPR017930">
    <property type="entry name" value="Myb_dom"/>
</dbReference>
<evidence type="ECO:0000256" key="2">
    <source>
        <dbReference type="ARBA" id="ARBA00023015"/>
    </source>
</evidence>
<feature type="domain" description="Myb-like" evidence="7">
    <location>
        <begin position="135"/>
        <end position="189"/>
    </location>
</feature>
<feature type="compositionally biased region" description="Low complexity" evidence="6">
    <location>
        <begin position="40"/>
        <end position="58"/>
    </location>
</feature>
<feature type="domain" description="Myb-like" evidence="7">
    <location>
        <begin position="241"/>
        <end position="291"/>
    </location>
</feature>
<dbReference type="CDD" id="cd00167">
    <property type="entry name" value="SANT"/>
    <property type="match status" value="4"/>
</dbReference>
<dbReference type="SMART" id="SM00717">
    <property type="entry name" value="SANT"/>
    <property type="match status" value="4"/>
</dbReference>
<feature type="domain" description="HTH myb-type" evidence="8">
    <location>
        <begin position="194"/>
        <end position="240"/>
    </location>
</feature>
<dbReference type="PROSITE" id="PS51294">
    <property type="entry name" value="HTH_MYB"/>
    <property type="match status" value="4"/>
</dbReference>
<keyword evidence="1" id="KW-0677">Repeat</keyword>
<evidence type="ECO:0000313" key="9">
    <source>
        <dbReference type="EMBL" id="KAJ8600079.1"/>
    </source>
</evidence>
<protein>
    <submittedName>
        <fullName evidence="9">Uncharacterized protein</fullName>
    </submittedName>
</protein>
<dbReference type="Pfam" id="PF00249">
    <property type="entry name" value="Myb_DNA-binding"/>
    <property type="match status" value="4"/>
</dbReference>
<feature type="domain" description="HTH myb-type" evidence="8">
    <location>
        <begin position="64"/>
        <end position="117"/>
    </location>
</feature>
<feature type="domain" description="Myb-like" evidence="7">
    <location>
        <begin position="190"/>
        <end position="240"/>
    </location>
</feature>
<keyword evidence="5" id="KW-0539">Nucleus</keyword>
<feature type="domain" description="HTH myb-type" evidence="8">
    <location>
        <begin position="241"/>
        <end position="295"/>
    </location>
</feature>
<feature type="domain" description="HTH myb-type" evidence="8">
    <location>
        <begin position="140"/>
        <end position="193"/>
    </location>
</feature>
<reference evidence="9" key="1">
    <citation type="submission" date="2023-01" db="EMBL/GenBank/DDBJ databases">
        <title>Metagenome sequencing of chrysophaentin producing Chrysophaeum taylorii.</title>
        <authorList>
            <person name="Davison J."/>
            <person name="Bewley C."/>
        </authorList>
    </citation>
    <scope>NUCLEOTIDE SEQUENCE</scope>
    <source>
        <strain evidence="9">NIES-1699</strain>
    </source>
</reference>
<gene>
    <name evidence="9" type="ORF">CTAYLR_001894</name>
</gene>
<comment type="caution">
    <text evidence="9">The sequence shown here is derived from an EMBL/GenBank/DDBJ whole genome shotgun (WGS) entry which is preliminary data.</text>
</comment>
<evidence type="ECO:0000259" key="7">
    <source>
        <dbReference type="PROSITE" id="PS50090"/>
    </source>
</evidence>
<dbReference type="PANTHER" id="PTHR46621">
    <property type="entry name" value="SNRNA-ACTIVATING PROTEIN COMPLEX SUBUNIT 4"/>
    <property type="match status" value="1"/>
</dbReference>
<dbReference type="Gene3D" id="1.10.10.60">
    <property type="entry name" value="Homeodomain-like"/>
    <property type="match status" value="4"/>
</dbReference>
<feature type="compositionally biased region" description="Low complexity" evidence="6">
    <location>
        <begin position="368"/>
        <end position="380"/>
    </location>
</feature>
<evidence type="ECO:0000313" key="10">
    <source>
        <dbReference type="Proteomes" id="UP001230188"/>
    </source>
</evidence>